<evidence type="ECO:0000256" key="2">
    <source>
        <dbReference type="ARBA" id="ARBA00022695"/>
    </source>
</evidence>
<dbReference type="PROSITE" id="PS50507">
    <property type="entry name" value="RDRP_SSRNA_POS"/>
    <property type="match status" value="1"/>
</dbReference>
<dbReference type="GO" id="GO:0039694">
    <property type="term" value="P:viral RNA genome replication"/>
    <property type="evidence" value="ECO:0007669"/>
    <property type="project" value="InterPro"/>
</dbReference>
<reference evidence="6" key="2">
    <citation type="submission" date="2020-09" db="EMBL/GenBank/DDBJ databases">
        <authorList>
            <person name="Le Lay C."/>
            <person name="Shi M."/>
            <person name="Bucek A."/>
            <person name="Bourguignon T."/>
            <person name="Lo N."/>
            <person name="Holmes E.C."/>
        </authorList>
    </citation>
    <scope>NUCLEOTIDE SEQUENCE</scope>
    <source>
        <strain evidence="6">1v_1</strain>
    </source>
</reference>
<dbReference type="GO" id="GO:0006351">
    <property type="term" value="P:DNA-templated transcription"/>
    <property type="evidence" value="ECO:0007669"/>
    <property type="project" value="InterPro"/>
</dbReference>
<dbReference type="InterPro" id="IPR043502">
    <property type="entry name" value="DNA/RNA_pol_sf"/>
</dbReference>
<evidence type="ECO:0000259" key="5">
    <source>
        <dbReference type="PROSITE" id="PS50507"/>
    </source>
</evidence>
<proteinExistence type="predicted"/>
<sequence>MYMALDEAAEETQQDFPSNYKAGRAAPKSGKQEETSPQLHAALVESKRTQTLNGIVSELKREFGSRYDGRSEKRTRLWLDGDLQGSTLDARTPYFETGSKENKTWESREAISSRLWERIRAGHNLDPNTVRLLDALESSQKDKTGPLSVFLPWPKDGPEKVARVWCDKPMSSAINVSALRDAAAIVSSEILKPASYNRMASVDDAIGVERSVSSFVADEGMDRGTNSGLPYNKHRWYPSPVQQGDDLADSKQAYAYIRSRVAAALKAFSSGKTITWWAMAAKRLNVPWNPEDVMKHKRIVIALEKAEPIIGRMCTSQFIPKLRNVVWRESRVFVAQNDMPSIDIEMQKALESAHVSGVTLVGGDYSAFDASLPPWLIELAGQCLASMCPEASTVIMASVKSFIEGVRLVTANKIWYETPSSVKSGSGWTNIIDSVCNLLMLVYGECIGAYKLRGAYVQGDDFVVWGPDVTPDSVSGVAEQFKMQAHPTKQWYEPDSVVFLQKLHLRGMLGGMASVMRTLLQTLSYERMKYSERVWSVYTDAVRTRAQLENAAFSPFFEELVDYVKGGSRIHLGAGLSTGELVRKAGSDLVGELLLDNYGISHKQTGREDLLEALKVGAVSGVLAGESLPPVGSDARFSRVYGDRVGSIR</sequence>
<dbReference type="InterPro" id="IPR001205">
    <property type="entry name" value="RNA-dir_pol_C"/>
</dbReference>
<keyword evidence="3" id="KW-0693">Viral RNA replication</keyword>
<protein>
    <submittedName>
        <fullName evidence="6">Putative replicase</fullName>
    </submittedName>
</protein>
<reference evidence="6" key="1">
    <citation type="journal article" date="2020" name="Viruses">
        <title>Unmapped RNA Virus Diversity in Termites and their Symbionts.</title>
        <authorList>
            <person name="Lay C.L."/>
            <person name="Shi M."/>
            <person name="Bucek A."/>
            <person name="Bourguignon T."/>
            <person name="Lo N."/>
            <person name="Holmes E.C."/>
        </authorList>
    </citation>
    <scope>NUCLEOTIDE SEQUENCE</scope>
    <source>
        <strain evidence="6">1v_1</strain>
    </source>
</reference>
<evidence type="ECO:0000256" key="4">
    <source>
        <dbReference type="SAM" id="MobiDB-lite"/>
    </source>
</evidence>
<dbReference type="Pfam" id="PF00680">
    <property type="entry name" value="RdRP_1"/>
    <property type="match status" value="1"/>
</dbReference>
<dbReference type="GO" id="GO:0003723">
    <property type="term" value="F:RNA binding"/>
    <property type="evidence" value="ECO:0007669"/>
    <property type="project" value="InterPro"/>
</dbReference>
<dbReference type="EMBL" id="MW052060">
    <property type="protein sequence ID" value="QQM16253.1"/>
    <property type="molecule type" value="Genomic_RNA"/>
</dbReference>
<dbReference type="InterPro" id="IPR007094">
    <property type="entry name" value="RNA-dir_pol_PSvirus"/>
</dbReference>
<dbReference type="GO" id="GO:0003968">
    <property type="term" value="F:RNA-directed RNA polymerase activity"/>
    <property type="evidence" value="ECO:0007669"/>
    <property type="project" value="InterPro"/>
</dbReference>
<feature type="domain" description="RdRp catalytic" evidence="5">
    <location>
        <begin position="358"/>
        <end position="474"/>
    </location>
</feature>
<feature type="region of interest" description="Disordered" evidence="4">
    <location>
        <begin position="1"/>
        <end position="39"/>
    </location>
</feature>
<keyword evidence="2" id="KW-0548">Nucleotidyltransferase</keyword>
<accession>A0A7T7GUU8</accession>
<keyword evidence="1" id="KW-0808">Transferase</keyword>
<evidence type="ECO:0000313" key="6">
    <source>
        <dbReference type="EMBL" id="QQM16253.1"/>
    </source>
</evidence>
<dbReference type="SUPFAM" id="SSF56672">
    <property type="entry name" value="DNA/RNA polymerases"/>
    <property type="match status" value="1"/>
</dbReference>
<organism evidence="6">
    <name type="scientific">Batsystermes virus</name>
    <dbReference type="NCBI Taxonomy" id="2796578"/>
    <lineage>
        <taxon>Viruses</taxon>
        <taxon>Riboviria</taxon>
    </lineage>
</organism>
<evidence type="ECO:0000256" key="1">
    <source>
        <dbReference type="ARBA" id="ARBA00022679"/>
    </source>
</evidence>
<evidence type="ECO:0000256" key="3">
    <source>
        <dbReference type="ARBA" id="ARBA00022953"/>
    </source>
</evidence>
<name>A0A7T7GUU8_9VIRU</name>